<dbReference type="InterPro" id="IPR017437">
    <property type="entry name" value="ATP-NAD_kinase_PpnK-typ_C"/>
</dbReference>
<dbReference type="EMBL" id="VBOY01000010">
    <property type="protein sequence ID" value="TMQ68410.1"/>
    <property type="molecule type" value="Genomic_DNA"/>
</dbReference>
<dbReference type="AlphaFoldDB" id="A0A538TXN5"/>
<evidence type="ECO:0000256" key="2">
    <source>
        <dbReference type="ARBA" id="ARBA00022777"/>
    </source>
</evidence>
<dbReference type="GO" id="GO:0003951">
    <property type="term" value="F:NAD+ kinase activity"/>
    <property type="evidence" value="ECO:0007669"/>
    <property type="project" value="UniProtKB-UniRule"/>
</dbReference>
<comment type="subcellular location">
    <subcellularLocation>
        <location evidence="6">Cytoplasm</location>
    </subcellularLocation>
</comment>
<feature type="binding site" evidence="6">
    <location>
        <position position="243"/>
    </location>
    <ligand>
        <name>NAD(+)</name>
        <dbReference type="ChEBI" id="CHEBI:57540"/>
    </ligand>
</feature>
<protein>
    <recommendedName>
        <fullName evidence="6">NAD kinase</fullName>
        <ecNumber evidence="6">2.7.1.23</ecNumber>
    </recommendedName>
    <alternativeName>
        <fullName evidence="6">ATP-dependent NAD kinase</fullName>
    </alternativeName>
</protein>
<dbReference type="HAMAP" id="MF_00361">
    <property type="entry name" value="NAD_kinase"/>
    <property type="match status" value="1"/>
</dbReference>
<name>A0A538TXN5_UNCEI</name>
<dbReference type="GO" id="GO:0006741">
    <property type="term" value="P:NADP+ biosynthetic process"/>
    <property type="evidence" value="ECO:0007669"/>
    <property type="project" value="UniProtKB-UniRule"/>
</dbReference>
<comment type="caution">
    <text evidence="6">Lacks conserved residue(s) required for the propagation of feature annotation.</text>
</comment>
<keyword evidence="3 6" id="KW-0521">NADP</keyword>
<feature type="binding site" evidence="6">
    <location>
        <begin position="143"/>
        <end position="144"/>
    </location>
    <ligand>
        <name>NAD(+)</name>
        <dbReference type="ChEBI" id="CHEBI:57540"/>
    </ligand>
</feature>
<evidence type="ECO:0000313" key="7">
    <source>
        <dbReference type="EMBL" id="TMQ68410.1"/>
    </source>
</evidence>
<keyword evidence="6" id="KW-0547">Nucleotide-binding</keyword>
<dbReference type="Gene3D" id="2.60.200.30">
    <property type="entry name" value="Probable inorganic polyphosphate/atp-NAD kinase, domain 2"/>
    <property type="match status" value="1"/>
</dbReference>
<dbReference type="Pfam" id="PF01513">
    <property type="entry name" value="NAD_kinase"/>
    <property type="match status" value="1"/>
</dbReference>
<dbReference type="GO" id="GO:0046872">
    <property type="term" value="F:metal ion binding"/>
    <property type="evidence" value="ECO:0007669"/>
    <property type="project" value="UniProtKB-UniRule"/>
</dbReference>
<dbReference type="SUPFAM" id="SSF111331">
    <property type="entry name" value="NAD kinase/diacylglycerol kinase-like"/>
    <property type="match status" value="1"/>
</dbReference>
<keyword evidence="1 6" id="KW-0808">Transferase</keyword>
<evidence type="ECO:0000256" key="5">
    <source>
        <dbReference type="ARBA" id="ARBA00047925"/>
    </source>
</evidence>
<evidence type="ECO:0000313" key="8">
    <source>
        <dbReference type="Proteomes" id="UP000316609"/>
    </source>
</evidence>
<comment type="catalytic activity">
    <reaction evidence="5 6">
        <text>NAD(+) + ATP = ADP + NADP(+) + H(+)</text>
        <dbReference type="Rhea" id="RHEA:18629"/>
        <dbReference type="ChEBI" id="CHEBI:15378"/>
        <dbReference type="ChEBI" id="CHEBI:30616"/>
        <dbReference type="ChEBI" id="CHEBI:57540"/>
        <dbReference type="ChEBI" id="CHEBI:58349"/>
        <dbReference type="ChEBI" id="CHEBI:456216"/>
        <dbReference type="EC" id="2.7.1.23"/>
    </reaction>
</comment>
<dbReference type="Pfam" id="PF20143">
    <property type="entry name" value="NAD_kinase_C"/>
    <property type="match status" value="1"/>
</dbReference>
<dbReference type="GO" id="GO:0005737">
    <property type="term" value="C:cytoplasm"/>
    <property type="evidence" value="ECO:0007669"/>
    <property type="project" value="UniProtKB-SubCell"/>
</dbReference>
<reference evidence="7 8" key="1">
    <citation type="journal article" date="2019" name="Nat. Microbiol.">
        <title>Mediterranean grassland soil C-N compound turnover is dependent on rainfall and depth, and is mediated by genomically divergent microorganisms.</title>
        <authorList>
            <person name="Diamond S."/>
            <person name="Andeer P.F."/>
            <person name="Li Z."/>
            <person name="Crits-Christoph A."/>
            <person name="Burstein D."/>
            <person name="Anantharaman K."/>
            <person name="Lane K.R."/>
            <person name="Thomas B.C."/>
            <person name="Pan C."/>
            <person name="Northen T.R."/>
            <person name="Banfield J.F."/>
        </authorList>
    </citation>
    <scope>NUCLEOTIDE SEQUENCE [LARGE SCALE GENOMIC DNA]</scope>
    <source>
        <strain evidence="7">WS_8</strain>
    </source>
</reference>
<feature type="binding site" evidence="6">
    <location>
        <position position="173"/>
    </location>
    <ligand>
        <name>NAD(+)</name>
        <dbReference type="ChEBI" id="CHEBI:57540"/>
    </ligand>
</feature>
<comment type="similarity">
    <text evidence="6">Belongs to the NAD kinase family.</text>
</comment>
<keyword evidence="4 6" id="KW-0520">NAD</keyword>
<gene>
    <name evidence="6" type="primary">nadK</name>
    <name evidence="7" type="ORF">E6K78_01310</name>
</gene>
<keyword evidence="6" id="KW-0067">ATP-binding</keyword>
<dbReference type="PANTHER" id="PTHR20275:SF0">
    <property type="entry name" value="NAD KINASE"/>
    <property type="match status" value="1"/>
</dbReference>
<feature type="active site" description="Proton acceptor" evidence="6">
    <location>
        <position position="69"/>
    </location>
</feature>
<dbReference type="GO" id="GO:0019674">
    <property type="term" value="P:NAD+ metabolic process"/>
    <property type="evidence" value="ECO:0007669"/>
    <property type="project" value="InterPro"/>
</dbReference>
<sequence length="291" mass="30473">MKPLRRVAILGHTGRPGVRRAVAHLVTQLARQHREVRLEGDLARAMGEPGVPVAKLAAWCEVLVALGGDGTALKAARSLAGRRGALLAINLGGLGFLTAAEEREMEPAVRAALAGEWPTIRRRLIAAVVKRRGRVVHRGLAVNDAVAKTAGGYSALHMRMRALGSELGHLVADGLIAASAAGSTAYSLSAGGPLLAPTLEALVVTPVCPHTIASRSLVLSATDAVELTVLGSFDPAMLLLDGQDKVALEAGDEIELGLSRASVRLFQNPARPFTRSLQGKLGWQGSARRSM</sequence>
<keyword evidence="6" id="KW-0963">Cytoplasm</keyword>
<keyword evidence="2 6" id="KW-0418">Kinase</keyword>
<dbReference type="EC" id="2.7.1.23" evidence="6"/>
<dbReference type="Proteomes" id="UP000316609">
    <property type="component" value="Unassembled WGS sequence"/>
</dbReference>
<accession>A0A538TXN5</accession>
<comment type="caution">
    <text evidence="7">The sequence shown here is derived from an EMBL/GenBank/DDBJ whole genome shotgun (WGS) entry which is preliminary data.</text>
</comment>
<dbReference type="InterPro" id="IPR016064">
    <property type="entry name" value="NAD/diacylglycerol_kinase_sf"/>
</dbReference>
<dbReference type="Gene3D" id="3.40.50.10330">
    <property type="entry name" value="Probable inorganic polyphosphate/atp-NAD kinase, domain 1"/>
    <property type="match status" value="1"/>
</dbReference>
<proteinExistence type="inferred from homology"/>
<evidence type="ECO:0000256" key="6">
    <source>
        <dbReference type="HAMAP-Rule" id="MF_00361"/>
    </source>
</evidence>
<feature type="binding site" evidence="6">
    <location>
        <begin position="69"/>
        <end position="70"/>
    </location>
    <ligand>
        <name>NAD(+)</name>
        <dbReference type="ChEBI" id="CHEBI:57540"/>
    </ligand>
</feature>
<dbReference type="GO" id="GO:0051287">
    <property type="term" value="F:NAD binding"/>
    <property type="evidence" value="ECO:0007669"/>
    <property type="project" value="UniProtKB-ARBA"/>
</dbReference>
<comment type="function">
    <text evidence="6">Involved in the regulation of the intracellular balance of NAD and NADP, and is a key enzyme in the biosynthesis of NADP. Catalyzes specifically the phosphorylation on 2'-hydroxyl of the adenosine moiety of NAD to yield NADP.</text>
</comment>
<comment type="cofactor">
    <cofactor evidence="6">
        <name>a divalent metal cation</name>
        <dbReference type="ChEBI" id="CHEBI:60240"/>
    </cofactor>
</comment>
<dbReference type="PANTHER" id="PTHR20275">
    <property type="entry name" value="NAD KINASE"/>
    <property type="match status" value="1"/>
</dbReference>
<dbReference type="InterPro" id="IPR002504">
    <property type="entry name" value="NADK"/>
</dbReference>
<feature type="binding site" evidence="6">
    <location>
        <position position="181"/>
    </location>
    <ligand>
        <name>NAD(+)</name>
        <dbReference type="ChEBI" id="CHEBI:57540"/>
    </ligand>
</feature>
<organism evidence="7 8">
    <name type="scientific">Eiseniibacteriota bacterium</name>
    <dbReference type="NCBI Taxonomy" id="2212470"/>
    <lineage>
        <taxon>Bacteria</taxon>
        <taxon>Candidatus Eiseniibacteriota</taxon>
    </lineage>
</organism>
<feature type="binding site" evidence="6">
    <location>
        <begin position="184"/>
        <end position="189"/>
    </location>
    <ligand>
        <name>NAD(+)</name>
        <dbReference type="ChEBI" id="CHEBI:57540"/>
    </ligand>
</feature>
<evidence type="ECO:0000256" key="3">
    <source>
        <dbReference type="ARBA" id="ARBA00022857"/>
    </source>
</evidence>
<evidence type="ECO:0000256" key="1">
    <source>
        <dbReference type="ARBA" id="ARBA00022679"/>
    </source>
</evidence>
<dbReference type="InterPro" id="IPR017438">
    <property type="entry name" value="ATP-NAD_kinase_N"/>
</dbReference>
<dbReference type="GO" id="GO:0005524">
    <property type="term" value="F:ATP binding"/>
    <property type="evidence" value="ECO:0007669"/>
    <property type="project" value="UniProtKB-KW"/>
</dbReference>
<feature type="binding site" evidence="6">
    <location>
        <position position="74"/>
    </location>
    <ligand>
        <name>NAD(+)</name>
        <dbReference type="ChEBI" id="CHEBI:57540"/>
    </ligand>
</feature>
<evidence type="ECO:0000256" key="4">
    <source>
        <dbReference type="ARBA" id="ARBA00023027"/>
    </source>
</evidence>